<sequence length="107" mass="12298">MYAGTGEISDRFGDMDVSPHLSLLTSVIFGCVFLFSICSFLAVFDRDVDPHFEKWCASFDDNLKGALFAAERNSRSKASMLRWEWDCIMGKIPHQSGFHFYNVQRFQ</sequence>
<name>A0A3R7NN39_TRYRA</name>
<evidence type="ECO:0000313" key="2">
    <source>
        <dbReference type="EMBL" id="RNF05091.1"/>
    </source>
</evidence>
<evidence type="ECO:0000313" key="3">
    <source>
        <dbReference type="Proteomes" id="UP000283634"/>
    </source>
</evidence>
<keyword evidence="1" id="KW-0472">Membrane</keyword>
<feature type="transmembrane region" description="Helical" evidence="1">
    <location>
        <begin position="20"/>
        <end position="44"/>
    </location>
</feature>
<dbReference type="OMA" id="WEWDCIM"/>
<keyword evidence="1" id="KW-1133">Transmembrane helix</keyword>
<dbReference type="OrthoDB" id="13598at2759"/>
<dbReference type="EMBL" id="MKGL01000144">
    <property type="protein sequence ID" value="RNF05091.1"/>
    <property type="molecule type" value="Genomic_DNA"/>
</dbReference>
<proteinExistence type="predicted"/>
<organism evidence="2 3">
    <name type="scientific">Trypanosoma rangeli</name>
    <dbReference type="NCBI Taxonomy" id="5698"/>
    <lineage>
        <taxon>Eukaryota</taxon>
        <taxon>Discoba</taxon>
        <taxon>Euglenozoa</taxon>
        <taxon>Kinetoplastea</taxon>
        <taxon>Metakinetoplastina</taxon>
        <taxon>Trypanosomatida</taxon>
        <taxon>Trypanosomatidae</taxon>
        <taxon>Trypanosoma</taxon>
        <taxon>Herpetosoma</taxon>
    </lineage>
</organism>
<dbReference type="VEuPathDB" id="TriTrypDB:TRSC58_06242"/>
<accession>A0A3R7NN39</accession>
<evidence type="ECO:0000256" key="1">
    <source>
        <dbReference type="SAM" id="Phobius"/>
    </source>
</evidence>
<reference evidence="2 3" key="1">
    <citation type="journal article" date="2018" name="BMC Genomics">
        <title>Genomic comparison of Trypanosoma conorhini and Trypanosoma rangeli to Trypanosoma cruzi strains of high and low virulence.</title>
        <authorList>
            <person name="Bradwell K.R."/>
            <person name="Koparde V.N."/>
            <person name="Matveyev A.V."/>
            <person name="Serrano M.G."/>
            <person name="Alves J.M."/>
            <person name="Parikh H."/>
            <person name="Huang B."/>
            <person name="Lee V."/>
            <person name="Espinosa-Alvarez O."/>
            <person name="Ortiz P.A."/>
            <person name="Costa-Martins A.G."/>
            <person name="Teixeira M.M."/>
            <person name="Buck G.A."/>
        </authorList>
    </citation>
    <scope>NUCLEOTIDE SEQUENCE [LARGE SCALE GENOMIC DNA]</scope>
    <source>
        <strain evidence="2 3">AM80</strain>
    </source>
</reference>
<keyword evidence="3" id="KW-1185">Reference proteome</keyword>
<keyword evidence="1" id="KW-0812">Transmembrane</keyword>
<comment type="caution">
    <text evidence="2">The sequence shown here is derived from an EMBL/GenBank/DDBJ whole genome shotgun (WGS) entry which is preliminary data.</text>
</comment>
<dbReference type="AlphaFoldDB" id="A0A3R7NN39"/>
<dbReference type="Proteomes" id="UP000283634">
    <property type="component" value="Unassembled WGS sequence"/>
</dbReference>
<gene>
    <name evidence="2" type="ORF">TraAM80_04737</name>
</gene>
<protein>
    <submittedName>
        <fullName evidence="2">Uncharacterized protein</fullName>
    </submittedName>
</protein>
<dbReference type="GeneID" id="40328670"/>
<dbReference type="RefSeq" id="XP_029238480.1">
    <property type="nucleotide sequence ID" value="XM_029381653.1"/>
</dbReference>